<reference evidence="4" key="4">
    <citation type="submission" date="2019-05" db="EMBL/GenBank/DDBJ databases">
        <authorList>
            <consortium name="Pathogen Informatics"/>
        </authorList>
    </citation>
    <scope>NUCLEOTIDE SEQUENCE</scope>
    <source>
        <strain evidence="4">17X</strain>
    </source>
</reference>
<gene>
    <name evidence="4" type="ORF">PY17X_0941300</name>
    <name evidence="3" type="ORF">PYYM_0940400</name>
</gene>
<evidence type="ECO:0000313" key="4">
    <source>
        <dbReference type="EMBL" id="VTZ78597.1"/>
    </source>
</evidence>
<feature type="region of interest" description="Disordered" evidence="2">
    <location>
        <begin position="432"/>
        <end position="509"/>
    </location>
</feature>
<dbReference type="VEuPathDB" id="PlasmoDB:PY17X_0941300"/>
<reference evidence="4" key="2">
    <citation type="submission" date="2014-05" db="EMBL/GenBank/DDBJ databases">
        <authorList>
            <person name="Aslett M.A."/>
            <person name="De Silva N."/>
        </authorList>
    </citation>
    <scope>NUCLEOTIDE SEQUENCE</scope>
    <source>
        <strain evidence="4">17X</strain>
    </source>
</reference>
<name>A0A077Y9B4_PLAYE</name>
<dbReference type="AlphaFoldDB" id="A0A077Y9B4"/>
<evidence type="ECO:0000313" key="6">
    <source>
        <dbReference type="Proteomes" id="UP000072904"/>
    </source>
</evidence>
<dbReference type="GeneID" id="3854179"/>
<dbReference type="OMA" id="FFIPPME"/>
<evidence type="ECO:0000313" key="3">
    <source>
        <dbReference type="EMBL" id="CDU18180.1"/>
    </source>
</evidence>
<dbReference type="VEuPathDB" id="PlasmoDB:PY00918"/>
<dbReference type="OrthoDB" id="392930at2759"/>
<feature type="compositionally biased region" description="Basic and acidic residues" evidence="2">
    <location>
        <begin position="530"/>
        <end position="549"/>
    </location>
</feature>
<accession>A0A077Y9B4</accession>
<feature type="compositionally biased region" description="Acidic residues" evidence="2">
    <location>
        <begin position="437"/>
        <end position="492"/>
    </location>
</feature>
<dbReference type="Proteomes" id="UP000072904">
    <property type="component" value="Chromosome 9"/>
</dbReference>
<dbReference type="VEuPathDB" id="PlasmoDB:PYYM_0940400"/>
<feature type="region of interest" description="Disordered" evidence="2">
    <location>
        <begin position="530"/>
        <end position="600"/>
    </location>
</feature>
<feature type="coiled-coil region" evidence="1">
    <location>
        <begin position="62"/>
        <end position="89"/>
    </location>
</feature>
<dbReference type="RefSeq" id="XP_022812271.1">
    <property type="nucleotide sequence ID" value="XM_022956087.1"/>
</dbReference>
<feature type="region of interest" description="Disordered" evidence="2">
    <location>
        <begin position="805"/>
        <end position="828"/>
    </location>
</feature>
<evidence type="ECO:0000313" key="5">
    <source>
        <dbReference type="Proteomes" id="UP000072874"/>
    </source>
</evidence>
<dbReference type="EMBL" id="LM993663">
    <property type="protein sequence ID" value="VTZ78597.1"/>
    <property type="molecule type" value="Genomic_DNA"/>
</dbReference>
<keyword evidence="1" id="KW-0175">Coiled coil</keyword>
<organism evidence="3 6">
    <name type="scientific">Plasmodium yoelii</name>
    <dbReference type="NCBI Taxonomy" id="5861"/>
    <lineage>
        <taxon>Eukaryota</taxon>
        <taxon>Sar</taxon>
        <taxon>Alveolata</taxon>
        <taxon>Apicomplexa</taxon>
        <taxon>Aconoidasida</taxon>
        <taxon>Haemosporida</taxon>
        <taxon>Plasmodiidae</taxon>
        <taxon>Plasmodium</taxon>
        <taxon>Plasmodium (Vinckeia)</taxon>
    </lineage>
</organism>
<evidence type="ECO:0000256" key="2">
    <source>
        <dbReference type="SAM" id="MobiDB-lite"/>
    </source>
</evidence>
<feature type="compositionally biased region" description="Basic residues" evidence="2">
    <location>
        <begin position="815"/>
        <end position="828"/>
    </location>
</feature>
<dbReference type="KEGG" id="pyo:PY17X_0941300"/>
<dbReference type="VEuPathDB" id="PlasmoDB:Py17XNL_000900421"/>
<dbReference type="Proteomes" id="UP000072874">
    <property type="component" value="Chromosome 9"/>
</dbReference>
<dbReference type="EMBL" id="LK934637">
    <property type="protein sequence ID" value="CDU18180.1"/>
    <property type="molecule type" value="Genomic_DNA"/>
</dbReference>
<reference evidence="3" key="3">
    <citation type="submission" date="2014-05" db="EMBL/GenBank/DDBJ databases">
        <authorList>
            <person name="Aslett A.Martin."/>
            <person name="De Silva Nishadi"/>
        </authorList>
    </citation>
    <scope>NUCLEOTIDE SEQUENCE</scope>
    <source>
        <strain evidence="3">YM</strain>
    </source>
</reference>
<reference evidence="5 6" key="1">
    <citation type="journal article" date="2014" name="BMC Biol.">
        <title>A comprehensive evaluation of rodent malaria parasite genomes and gene expression.</title>
        <authorList>
            <person name="Otto T.D."/>
            <person name="Bohme U."/>
            <person name="Jackson A.P."/>
            <person name="Hunt M."/>
            <person name="Franke-Fayard B."/>
            <person name="Hoeijmakers W.A."/>
            <person name="Religa A.A."/>
            <person name="Robertson L."/>
            <person name="Sanders M."/>
            <person name="Ogun S.A."/>
            <person name="Cunningham D."/>
            <person name="Erhart A."/>
            <person name="Billker O."/>
            <person name="Khan S.M."/>
            <person name="Stunnenberg H.G."/>
            <person name="Langhorne J."/>
            <person name="Holder A.A."/>
            <person name="Waters A.P."/>
            <person name="Newbold C.I."/>
            <person name="Pain A."/>
            <person name="Berriman M."/>
            <person name="Janse C.J."/>
        </authorList>
    </citation>
    <scope>NUCLEOTIDE SEQUENCE [LARGE SCALE GENOMIC DNA]</scope>
    <source>
        <strain evidence="4 5">17X</strain>
        <strain evidence="3 6">YM</strain>
    </source>
</reference>
<sequence>MKNRLIKDNVENSEVCNTKKKTKDQIVIDYVYKNIFNKNIFLNIFKRNNYNGIEKNKTITKKDTSNIDIEKRKEEIENYKKEKNDNEEYLLFLSYVYNDLISFIENDKEYHLKNSEFLDIEDLIIDICGNICHKSFNNIKKIFTKSLTDQDNVYNDMNDKCIDDEINENKNFNEPSFFFIPPMEFIVSHIYKLNSNLNNNYLCKEREDMQTFIKNNDYDKKCNILNDILNNEPPLKTKEDEIQNEFENETNKKKKNSMYIYLNRINDKFVSNSSQDEKSKFSLEKEIKINDHKINDSIFYYPYKEINESSDYTHDSDGYNSSSQDELISESINSLETLNEQISNKESRHDTSQNGINISHEQSENEILNVSNFKENKLISNISMNERSLYKENNESETNSKHVDNLNNYHSLKGYDSNSIFSKSFNVANAGNADNVDNGDDDDDNGDDDNGDDDNDDDDNGDDDNGGDDNGGDDNGDDDNGDDDNGDDDNGDDDKINIDHSIHKRNEPELPEDFIISYRYQESEHKDIDTYKCSNKEENKNGCQEERDPVYTNRDDDDDNDDNDGDDDNGDNGNDNNDNDNNDNDNNDNDNNDNENDNNSITNEEIKRVANIPNSINPTETQNVLGTYENNNIMTNIELAKINSNKMIKYTNYDDPQINNVGIDYEERDNTIKDNIIINSDDKIKMCEYDKQSFENKQLIIKHNEYYEKLNKMLINKKEKIYKEQKEYTKNNNLHDDYYYFKYVNTYEDNLNPYCYTKILKKANIQITRSPFPQFLRDIQIYNIPTKKIRLKKTNITLKTENVGVESKTANSGSKRNKMKKNKKKETK</sequence>
<protein>
    <submittedName>
        <fullName evidence="3">Uncharacterized protein</fullName>
    </submittedName>
</protein>
<feature type="compositionally biased region" description="Acidic residues" evidence="2">
    <location>
        <begin position="555"/>
        <end position="570"/>
    </location>
</feature>
<evidence type="ECO:0000256" key="1">
    <source>
        <dbReference type="SAM" id="Coils"/>
    </source>
</evidence>
<feature type="compositionally biased region" description="Basic and acidic residues" evidence="2">
    <location>
        <begin position="493"/>
        <end position="508"/>
    </location>
</feature>
<proteinExistence type="predicted"/>
<feature type="compositionally biased region" description="Acidic residues" evidence="2">
    <location>
        <begin position="577"/>
        <end position="596"/>
    </location>
</feature>